<feature type="compositionally biased region" description="Polar residues" evidence="1">
    <location>
        <begin position="175"/>
        <end position="193"/>
    </location>
</feature>
<proteinExistence type="predicted"/>
<evidence type="ECO:0000313" key="2">
    <source>
        <dbReference type="EMBL" id="SMY28855.1"/>
    </source>
</evidence>
<feature type="compositionally biased region" description="Polar residues" evidence="1">
    <location>
        <begin position="558"/>
        <end position="571"/>
    </location>
</feature>
<feature type="compositionally biased region" description="Pro residues" evidence="1">
    <location>
        <begin position="519"/>
        <end position="534"/>
    </location>
</feature>
<name>A0A1Y6LWX0_ZYMTR</name>
<feature type="compositionally biased region" description="Low complexity" evidence="1">
    <location>
        <begin position="408"/>
        <end position="430"/>
    </location>
</feature>
<accession>A0A1Y6LWX0</accession>
<feature type="compositionally biased region" description="Basic and acidic residues" evidence="1">
    <location>
        <begin position="138"/>
        <end position="158"/>
    </location>
</feature>
<protein>
    <submittedName>
        <fullName evidence="2">Uncharacterized protein</fullName>
    </submittedName>
</protein>
<gene>
    <name evidence="2" type="ORF">ZT1A5_G10301</name>
</gene>
<evidence type="ECO:0000313" key="3">
    <source>
        <dbReference type="Proteomes" id="UP000215453"/>
    </source>
</evidence>
<feature type="compositionally biased region" description="Acidic residues" evidence="1">
    <location>
        <begin position="223"/>
        <end position="233"/>
    </location>
</feature>
<feature type="compositionally biased region" description="Basic and acidic residues" evidence="1">
    <location>
        <begin position="234"/>
        <end position="243"/>
    </location>
</feature>
<reference evidence="2 3" key="1">
    <citation type="submission" date="2016-10" db="EMBL/GenBank/DDBJ databases">
        <authorList>
            <person name="Varghese N."/>
        </authorList>
    </citation>
    <scope>NUCLEOTIDE SEQUENCE [LARGE SCALE GENOMIC DNA]</scope>
</reference>
<sequence>MAGNPFRRSVAANISIPPLDTDTTSTPQPKKKRVQIQSPPALNNEEESGRRLSASDSASRADSPPPPPRESELSDSSNDDEEAGEARLNMRRNSGSLAPPSAFPGIFDNRREGEGVAGGGTTKAPYNPFARTLATQEEESRSRRATNGHDRGTRDTADRPAVMDVDAFKNILLTGSATPSAANRPQDLNNSTEAPMLDSNYSMRGPLSPDMDGYDDYASASPDEADDTDDDHDDHDFTSERKNLMGQGRSDDLAPPAPPKSLKPTRGPQTVSFADFDQSIPPGWQAPSRNPSPLPRAGILRPSAQRASSDMNKPLPPPPSAGMKSVGEESALPPTVPDKDMPVSPPPQPEAQPQVESEALSALPRSQPQPPLQRQQSDDASTPKKAPPPPPVSRRKQASSTPTDRPRSISNLSTTSSTFTPPASESVSPGLPSPPLTGPTKPELSTSNSSAPTIPPPPPSRKPHPTSSTESKPPQLHIPTTENTQPPKLVPPPPPRRHPSKTSQTSRTSSPAHSLRTSIPPPSGAAAPPPPPPRRAMGTTGINSGSARSSLDGVRRQGSASGSVARSSFESGQRRTGFEDATTPTPLGNGKGNDERDVLADMRAFEEEIEALRRAGGGT</sequence>
<dbReference type="EMBL" id="LT882686">
    <property type="protein sequence ID" value="SMY28855.1"/>
    <property type="molecule type" value="Genomic_DNA"/>
</dbReference>
<dbReference type="Proteomes" id="UP000215453">
    <property type="component" value="Chromosome 11"/>
</dbReference>
<evidence type="ECO:0000256" key="1">
    <source>
        <dbReference type="SAM" id="MobiDB-lite"/>
    </source>
</evidence>
<feature type="compositionally biased region" description="Polar residues" evidence="1">
    <location>
        <begin position="540"/>
        <end position="549"/>
    </location>
</feature>
<feature type="compositionally biased region" description="Low complexity" evidence="1">
    <location>
        <begin position="51"/>
        <end position="62"/>
    </location>
</feature>
<feature type="compositionally biased region" description="Low complexity" evidence="1">
    <location>
        <begin position="351"/>
        <end position="366"/>
    </location>
</feature>
<feature type="region of interest" description="Disordered" evidence="1">
    <location>
        <begin position="1"/>
        <end position="163"/>
    </location>
</feature>
<dbReference type="AlphaFoldDB" id="A0A1Y6LWX0"/>
<feature type="compositionally biased region" description="Polar residues" evidence="1">
    <location>
        <begin position="501"/>
        <end position="517"/>
    </location>
</feature>
<feature type="region of interest" description="Disordered" evidence="1">
    <location>
        <begin position="175"/>
        <end position="596"/>
    </location>
</feature>
<organism evidence="2 3">
    <name type="scientific">Zymoseptoria tritici ST99CH_1A5</name>
    <dbReference type="NCBI Taxonomy" id="1276529"/>
    <lineage>
        <taxon>Eukaryota</taxon>
        <taxon>Fungi</taxon>
        <taxon>Dikarya</taxon>
        <taxon>Ascomycota</taxon>
        <taxon>Pezizomycotina</taxon>
        <taxon>Dothideomycetes</taxon>
        <taxon>Dothideomycetidae</taxon>
        <taxon>Mycosphaerellales</taxon>
        <taxon>Mycosphaerellaceae</taxon>
        <taxon>Zymoseptoria</taxon>
    </lineage>
</organism>